<feature type="region of interest" description="Disordered" evidence="2">
    <location>
        <begin position="223"/>
        <end position="436"/>
    </location>
</feature>
<keyword evidence="4" id="KW-1185">Reference proteome</keyword>
<feature type="compositionally biased region" description="Basic residues" evidence="2">
    <location>
        <begin position="750"/>
        <end position="759"/>
    </location>
</feature>
<dbReference type="EMBL" id="DF236955">
    <property type="protein sequence ID" value="GAQ77963.1"/>
    <property type="molecule type" value="Genomic_DNA"/>
</dbReference>
<evidence type="ECO:0000256" key="2">
    <source>
        <dbReference type="SAM" id="MobiDB-lite"/>
    </source>
</evidence>
<gene>
    <name evidence="3" type="ORF">KFL_000060280</name>
</gene>
<accession>A0A0U9HQI8</accession>
<protein>
    <recommendedName>
        <fullName evidence="5">SAND domain-containing protein</fullName>
    </recommendedName>
</protein>
<feature type="compositionally biased region" description="Basic and acidic residues" evidence="2">
    <location>
        <begin position="272"/>
        <end position="287"/>
    </location>
</feature>
<dbReference type="Proteomes" id="UP000054558">
    <property type="component" value="Unassembled WGS sequence"/>
</dbReference>
<feature type="compositionally biased region" description="Polar residues" evidence="2">
    <location>
        <begin position="358"/>
        <end position="369"/>
    </location>
</feature>
<evidence type="ECO:0008006" key="5">
    <source>
        <dbReference type="Google" id="ProtNLM"/>
    </source>
</evidence>
<reference evidence="3 4" key="1">
    <citation type="journal article" date="2014" name="Nat. Commun.">
        <title>Klebsormidium flaccidum genome reveals primary factors for plant terrestrial adaptation.</title>
        <authorList>
            <person name="Hori K."/>
            <person name="Maruyama F."/>
            <person name="Fujisawa T."/>
            <person name="Togashi T."/>
            <person name="Yamamoto N."/>
            <person name="Seo M."/>
            <person name="Sato S."/>
            <person name="Yamada T."/>
            <person name="Mori H."/>
            <person name="Tajima N."/>
            <person name="Moriyama T."/>
            <person name="Ikeuchi M."/>
            <person name="Watanabe M."/>
            <person name="Wada H."/>
            <person name="Kobayashi K."/>
            <person name="Saito M."/>
            <person name="Masuda T."/>
            <person name="Sasaki-Sekimoto Y."/>
            <person name="Mashiguchi K."/>
            <person name="Awai K."/>
            <person name="Shimojima M."/>
            <person name="Masuda S."/>
            <person name="Iwai M."/>
            <person name="Nobusawa T."/>
            <person name="Narise T."/>
            <person name="Kondo S."/>
            <person name="Saito H."/>
            <person name="Sato R."/>
            <person name="Murakawa M."/>
            <person name="Ihara Y."/>
            <person name="Oshima-Yamada Y."/>
            <person name="Ohtaka K."/>
            <person name="Satoh M."/>
            <person name="Sonobe K."/>
            <person name="Ishii M."/>
            <person name="Ohtani R."/>
            <person name="Kanamori-Sato M."/>
            <person name="Honoki R."/>
            <person name="Miyazaki D."/>
            <person name="Mochizuki H."/>
            <person name="Umetsu J."/>
            <person name="Higashi K."/>
            <person name="Shibata D."/>
            <person name="Kamiya Y."/>
            <person name="Sato N."/>
            <person name="Nakamura Y."/>
            <person name="Tabata S."/>
            <person name="Ida S."/>
            <person name="Kurokawa K."/>
            <person name="Ohta H."/>
        </authorList>
    </citation>
    <scope>NUCLEOTIDE SEQUENCE [LARGE SCALE GENOMIC DNA]</scope>
    <source>
        <strain evidence="3 4">NIES-2285</strain>
    </source>
</reference>
<feature type="compositionally biased region" description="Basic residues" evidence="2">
    <location>
        <begin position="397"/>
        <end position="406"/>
    </location>
</feature>
<dbReference type="OMA" id="CPSAMAD"/>
<feature type="compositionally biased region" description="Basic and acidic residues" evidence="2">
    <location>
        <begin position="542"/>
        <end position="589"/>
    </location>
</feature>
<keyword evidence="1" id="KW-0175">Coiled coil</keyword>
<feature type="compositionally biased region" description="Basic and acidic residues" evidence="2">
    <location>
        <begin position="675"/>
        <end position="689"/>
    </location>
</feature>
<feature type="coiled-coil region" evidence="1">
    <location>
        <begin position="41"/>
        <end position="75"/>
    </location>
</feature>
<proteinExistence type="predicted"/>
<feature type="compositionally biased region" description="Basic and acidic residues" evidence="2">
    <location>
        <begin position="409"/>
        <end position="418"/>
    </location>
</feature>
<feature type="compositionally biased region" description="Basic and acidic residues" evidence="2">
    <location>
        <begin position="495"/>
        <end position="517"/>
    </location>
</feature>
<feature type="region of interest" description="Disordered" evidence="2">
    <location>
        <begin position="620"/>
        <end position="761"/>
    </location>
</feature>
<name>A0A0U9HQI8_KLENI</name>
<evidence type="ECO:0000313" key="4">
    <source>
        <dbReference type="Proteomes" id="UP000054558"/>
    </source>
</evidence>
<evidence type="ECO:0000256" key="1">
    <source>
        <dbReference type="SAM" id="Coils"/>
    </source>
</evidence>
<dbReference type="AlphaFoldDB" id="A0A0U9HQI8"/>
<feature type="compositionally biased region" description="Pro residues" evidence="2">
    <location>
        <begin position="339"/>
        <end position="348"/>
    </location>
</feature>
<organism evidence="3 4">
    <name type="scientific">Klebsormidium nitens</name>
    <name type="common">Green alga</name>
    <name type="synonym">Ulothrix nitens</name>
    <dbReference type="NCBI Taxonomy" id="105231"/>
    <lineage>
        <taxon>Eukaryota</taxon>
        <taxon>Viridiplantae</taxon>
        <taxon>Streptophyta</taxon>
        <taxon>Klebsormidiophyceae</taxon>
        <taxon>Klebsormidiales</taxon>
        <taxon>Klebsormidiaceae</taxon>
        <taxon>Klebsormidium</taxon>
    </lineage>
</organism>
<feature type="region of interest" description="Disordered" evidence="2">
    <location>
        <begin position="477"/>
        <end position="602"/>
    </location>
</feature>
<sequence>MAVVSEIVSRQTLTDALPTSEEMLSAPSETPQLASLCQTPSHDMESKLEQLQQEKLELEAQLRSHQDTIAHLSDTIAQLRAILKKQEGALREQWGQFVAVNTPGSLQAVDREEVRTLVHEAKEREREECTERLERKRQECTAQMKEETREMCARAVTRAWEECSATKDAEISRLKEQHKIEMFNQKMAVKRECLRIVPEMAGSLNRWHLALVNKIHKMLPTDFPGEGRSLGTERFGNGSPSTGNEEGGAAPGRSSPPDEEQPSLPRLAAEGNETRTLGERAAGHMEEGSFQQAASRKAGSEVEKRKRRKKGGNVGALEGAAGGDTSQAARKAKKRPAPADEPSPPPQRPQSAPLSSRAQTRTTAVQASGSRGARSGEEKHSPSKVPKGHTVKATGSKAKKPPKKGAKTSADKRPRIETLDLEEGSPSDGRDVARDGGMRATWGTELLMSPSFVPECDSERFELVRNGGWGAQIGLEGGGELGAADGGGTGVEWRGGMEAENTERGEAASRGEQHGEENWGGDWGDLSGGEWDAAMARAEAAQARENEGAIRDGGPMHEGSKEKSVRAEARQQGSPEEKLSEENAREEVHSLGATDSSAWDGGIPQELTVLQKLKSLDSLADVEGAPEDSPGQGGSAQAHAHIPPTRIRLKRPRHTSSLGDLRGQNKEAMLSESARGGESRPEETARENEPPAQEPSEGYKPPAQKRYEPPVQESAEIDGASDAPESEPQSQGAALEEEPPGLARFDEAHRRRVRCRRSGPGKDDTYGTLAYEETGGGAGVCWVWCECAACMAGGGSARQPFTPPEFERHAGSARKNWRTSIVCCGSERTLREELGELPLQRGHMQRP</sequence>
<feature type="compositionally biased region" description="Gly residues" evidence="2">
    <location>
        <begin position="477"/>
        <end position="490"/>
    </location>
</feature>
<evidence type="ECO:0000313" key="3">
    <source>
        <dbReference type="EMBL" id="GAQ77963.1"/>
    </source>
</evidence>
<feature type="coiled-coil region" evidence="1">
    <location>
        <begin position="119"/>
        <end position="150"/>
    </location>
</feature>